<evidence type="ECO:0000259" key="8">
    <source>
        <dbReference type="Pfam" id="PF01850"/>
    </source>
</evidence>
<proteinExistence type="inferred from homology"/>
<evidence type="ECO:0000256" key="2">
    <source>
        <dbReference type="ARBA" id="ARBA00022649"/>
    </source>
</evidence>
<dbReference type="PANTHER" id="PTHR33653">
    <property type="entry name" value="RIBONUCLEASE VAPC2"/>
    <property type="match status" value="1"/>
</dbReference>
<evidence type="ECO:0000256" key="4">
    <source>
        <dbReference type="ARBA" id="ARBA00022723"/>
    </source>
</evidence>
<evidence type="ECO:0000313" key="10">
    <source>
        <dbReference type="Proteomes" id="UP001551695"/>
    </source>
</evidence>
<dbReference type="Proteomes" id="UP001551695">
    <property type="component" value="Unassembled WGS sequence"/>
</dbReference>
<keyword evidence="10" id="KW-1185">Reference proteome</keyword>
<comment type="similarity">
    <text evidence="7">Belongs to the PINc/VapC protein family.</text>
</comment>
<evidence type="ECO:0000256" key="7">
    <source>
        <dbReference type="ARBA" id="ARBA00038093"/>
    </source>
</evidence>
<dbReference type="Gene3D" id="3.40.50.1010">
    <property type="entry name" value="5'-nuclease"/>
    <property type="match status" value="1"/>
</dbReference>
<evidence type="ECO:0000256" key="5">
    <source>
        <dbReference type="ARBA" id="ARBA00022801"/>
    </source>
</evidence>
<evidence type="ECO:0000256" key="3">
    <source>
        <dbReference type="ARBA" id="ARBA00022722"/>
    </source>
</evidence>
<feature type="domain" description="PIN" evidence="8">
    <location>
        <begin position="10"/>
        <end position="127"/>
    </location>
</feature>
<keyword evidence="4" id="KW-0479">Metal-binding</keyword>
<evidence type="ECO:0000256" key="1">
    <source>
        <dbReference type="ARBA" id="ARBA00001946"/>
    </source>
</evidence>
<dbReference type="EMBL" id="JBFAKC010000006">
    <property type="protein sequence ID" value="MEV0709068.1"/>
    <property type="molecule type" value="Genomic_DNA"/>
</dbReference>
<dbReference type="PANTHER" id="PTHR33653:SF1">
    <property type="entry name" value="RIBONUCLEASE VAPC2"/>
    <property type="match status" value="1"/>
</dbReference>
<protein>
    <submittedName>
        <fullName evidence="9">PIN domain-containing protein</fullName>
    </submittedName>
</protein>
<keyword evidence="3" id="KW-0540">Nuclease</keyword>
<evidence type="ECO:0000313" key="9">
    <source>
        <dbReference type="EMBL" id="MEV0709068.1"/>
    </source>
</evidence>
<keyword evidence="6" id="KW-0460">Magnesium</keyword>
<comment type="caution">
    <text evidence="9">The sequence shown here is derived from an EMBL/GenBank/DDBJ whole genome shotgun (WGS) entry which is preliminary data.</text>
</comment>
<organism evidence="9 10">
    <name type="scientific">Nocardia aurea</name>
    <dbReference type="NCBI Taxonomy" id="2144174"/>
    <lineage>
        <taxon>Bacteria</taxon>
        <taxon>Bacillati</taxon>
        <taxon>Actinomycetota</taxon>
        <taxon>Actinomycetes</taxon>
        <taxon>Mycobacteriales</taxon>
        <taxon>Nocardiaceae</taxon>
        <taxon>Nocardia</taxon>
    </lineage>
</organism>
<sequence length="144" mass="16241">MTAPSIRPRYLLDQSVMSHYRTNAAVERKVNELAVIGVLCSCVVTMDEARYSARNKADLSFITELYGRVFQWLPMDDPIEEQVADIRAALWKSGAGRGAQTTDVQIAALALMHEATVIHNDTDFITIQRAVPELRQLRIVPDRR</sequence>
<dbReference type="InterPro" id="IPR050556">
    <property type="entry name" value="Type_II_TA_system_RNase"/>
</dbReference>
<dbReference type="RefSeq" id="WP_355088203.1">
    <property type="nucleotide sequence ID" value="NZ_JBEXKW010000041.1"/>
</dbReference>
<accession>A0ABV3FUT3</accession>
<dbReference type="SUPFAM" id="SSF88723">
    <property type="entry name" value="PIN domain-like"/>
    <property type="match status" value="1"/>
</dbReference>
<gene>
    <name evidence="9" type="ORF">AB0I48_16025</name>
</gene>
<evidence type="ECO:0000256" key="6">
    <source>
        <dbReference type="ARBA" id="ARBA00022842"/>
    </source>
</evidence>
<name>A0ABV3FUT3_9NOCA</name>
<keyword evidence="5" id="KW-0378">Hydrolase</keyword>
<dbReference type="InterPro" id="IPR029060">
    <property type="entry name" value="PIN-like_dom_sf"/>
</dbReference>
<dbReference type="Pfam" id="PF01850">
    <property type="entry name" value="PIN"/>
    <property type="match status" value="1"/>
</dbReference>
<keyword evidence="2" id="KW-1277">Toxin-antitoxin system</keyword>
<comment type="cofactor">
    <cofactor evidence="1">
        <name>Mg(2+)</name>
        <dbReference type="ChEBI" id="CHEBI:18420"/>
    </cofactor>
</comment>
<reference evidence="9 10" key="1">
    <citation type="submission" date="2024-06" db="EMBL/GenBank/DDBJ databases">
        <title>The Natural Products Discovery Center: Release of the First 8490 Sequenced Strains for Exploring Actinobacteria Biosynthetic Diversity.</title>
        <authorList>
            <person name="Kalkreuter E."/>
            <person name="Kautsar S.A."/>
            <person name="Yang D."/>
            <person name="Bader C.D."/>
            <person name="Teijaro C.N."/>
            <person name="Fluegel L."/>
            <person name="Davis C.M."/>
            <person name="Simpson J.R."/>
            <person name="Lauterbach L."/>
            <person name="Steele A.D."/>
            <person name="Gui C."/>
            <person name="Meng S."/>
            <person name="Li G."/>
            <person name="Viehrig K."/>
            <person name="Ye F."/>
            <person name="Su P."/>
            <person name="Kiefer A.F."/>
            <person name="Nichols A."/>
            <person name="Cepeda A.J."/>
            <person name="Yan W."/>
            <person name="Fan B."/>
            <person name="Jiang Y."/>
            <person name="Adhikari A."/>
            <person name="Zheng C.-J."/>
            <person name="Schuster L."/>
            <person name="Cowan T.M."/>
            <person name="Smanski M.J."/>
            <person name="Chevrette M.G."/>
            <person name="De Carvalho L.P.S."/>
            <person name="Shen B."/>
        </authorList>
    </citation>
    <scope>NUCLEOTIDE SEQUENCE [LARGE SCALE GENOMIC DNA]</scope>
    <source>
        <strain evidence="9 10">NPDC050403</strain>
    </source>
</reference>
<dbReference type="InterPro" id="IPR002716">
    <property type="entry name" value="PIN_dom"/>
</dbReference>